<evidence type="ECO:0000313" key="2">
    <source>
        <dbReference type="EMBL" id="TBU20409.1"/>
    </source>
</evidence>
<dbReference type="Proteomes" id="UP000292282">
    <property type="component" value="Unassembled WGS sequence"/>
</dbReference>
<keyword evidence="1" id="KW-0472">Membrane</keyword>
<keyword evidence="3" id="KW-1185">Reference proteome</keyword>
<comment type="caution">
    <text evidence="2">The sequence shown here is derived from an EMBL/GenBank/DDBJ whole genome shotgun (WGS) entry which is preliminary data.</text>
</comment>
<dbReference type="VEuPathDB" id="MicrosporidiaDB:CWI38_0075p0010"/>
<keyword evidence="1" id="KW-0812">Transmembrane</keyword>
<dbReference type="AlphaFoldDB" id="A0A4Q9M173"/>
<protein>
    <submittedName>
        <fullName evidence="2">Uncharacterized protein</fullName>
    </submittedName>
</protein>
<evidence type="ECO:0000256" key="1">
    <source>
        <dbReference type="SAM" id="Phobius"/>
    </source>
</evidence>
<feature type="transmembrane region" description="Helical" evidence="1">
    <location>
        <begin position="319"/>
        <end position="341"/>
    </location>
</feature>
<organism evidence="2 3">
    <name type="scientific">Hamiltosporidium tvaerminnensis</name>
    <dbReference type="NCBI Taxonomy" id="1176355"/>
    <lineage>
        <taxon>Eukaryota</taxon>
        <taxon>Fungi</taxon>
        <taxon>Fungi incertae sedis</taxon>
        <taxon>Microsporidia</taxon>
        <taxon>Dubosqiidae</taxon>
        <taxon>Hamiltosporidium</taxon>
    </lineage>
</organism>
<evidence type="ECO:0000313" key="3">
    <source>
        <dbReference type="Proteomes" id="UP000292282"/>
    </source>
</evidence>
<reference evidence="2 3" key="1">
    <citation type="submission" date="2017-12" db="EMBL/GenBank/DDBJ databases">
        <authorList>
            <person name="Pombert J.-F."/>
            <person name="Haag K.L."/>
            <person name="Ebert D."/>
        </authorList>
    </citation>
    <scope>NUCLEOTIDE SEQUENCE [LARGE SCALE GENOMIC DNA]</scope>
    <source>
        <strain evidence="2">IL-G-3</strain>
    </source>
</reference>
<dbReference type="EMBL" id="PITK01000075">
    <property type="protein sequence ID" value="TBU20409.1"/>
    <property type="molecule type" value="Genomic_DNA"/>
</dbReference>
<name>A0A4Q9M173_9MICR</name>
<proteinExistence type="predicted"/>
<sequence>MMNRINKYIYFSILYFLLQFLTIQTEIIVRFHLQNDSIKKVEESDRKSIGKKSFLNFPSKFQTVKKENVVKNVKIVKIPISDFILLNCKEIEFHKKNDGLEIDIDLSKIYYSEFTAFHLYLKSCYFPNNLISFKEFVRFLVVLDELKVDFDAFIKLIDTILFNLYNLFESRKFYLKDSDITDSMAHYNISFSILNFIFGRFIEKYFDCNDFYDFFYNRNDINQENKELGKYVKLFLEINDKYVLISESFIKKIIKESLVKSAGFFLLQTIIALSDTNTLIIYEANDTNVENLTNTISLFRKKPSKIIFQKFLFNPRKKLLYLKISHLFTIVASVIFVFMTLTQF</sequence>
<accession>A0A4Q9M173</accession>
<keyword evidence="1" id="KW-1133">Transmembrane helix</keyword>
<gene>
    <name evidence="2" type="ORF">CWI38_0075p0010</name>
</gene>